<feature type="domain" description="RecX second three-helical" evidence="6">
    <location>
        <begin position="60"/>
        <end position="100"/>
    </location>
</feature>
<dbReference type="Proteomes" id="UP000593892">
    <property type="component" value="Chromosome"/>
</dbReference>
<evidence type="ECO:0000259" key="6">
    <source>
        <dbReference type="Pfam" id="PF02631"/>
    </source>
</evidence>
<protein>
    <recommendedName>
        <fullName evidence="3 5">Regulatory protein RecX</fullName>
    </recommendedName>
</protein>
<comment type="function">
    <text evidence="5">Modulates RecA activity.</text>
</comment>
<dbReference type="HAMAP" id="MF_01114">
    <property type="entry name" value="RecX"/>
    <property type="match status" value="1"/>
</dbReference>
<evidence type="ECO:0000256" key="3">
    <source>
        <dbReference type="ARBA" id="ARBA00018111"/>
    </source>
</evidence>
<dbReference type="AlphaFoldDB" id="A0A7S7SHW1"/>
<dbReference type="GO" id="GO:0005737">
    <property type="term" value="C:cytoplasm"/>
    <property type="evidence" value="ECO:0007669"/>
    <property type="project" value="UniProtKB-SubCell"/>
</dbReference>
<keyword evidence="8" id="KW-1185">Reference proteome</keyword>
<dbReference type="PANTHER" id="PTHR33602:SF1">
    <property type="entry name" value="REGULATORY PROTEIN RECX FAMILY PROTEIN"/>
    <property type="match status" value="1"/>
</dbReference>
<reference evidence="7 8" key="1">
    <citation type="submission" date="2020-10" db="EMBL/GenBank/DDBJ databases">
        <title>Complete genome sequence of Paludibaculum fermentans P105T, a facultatively anaerobic acidobacterium capable of dissimilatory Fe(III) reduction.</title>
        <authorList>
            <person name="Dedysh S.N."/>
            <person name="Beletsky A.V."/>
            <person name="Kulichevskaya I.S."/>
            <person name="Mardanov A.V."/>
            <person name="Ravin N.V."/>
        </authorList>
    </citation>
    <scope>NUCLEOTIDE SEQUENCE [LARGE SCALE GENOMIC DNA]</scope>
    <source>
        <strain evidence="7 8">P105</strain>
    </source>
</reference>
<organism evidence="7 8">
    <name type="scientific">Paludibaculum fermentans</name>
    <dbReference type="NCBI Taxonomy" id="1473598"/>
    <lineage>
        <taxon>Bacteria</taxon>
        <taxon>Pseudomonadati</taxon>
        <taxon>Acidobacteriota</taxon>
        <taxon>Terriglobia</taxon>
        <taxon>Bryobacterales</taxon>
        <taxon>Bryobacteraceae</taxon>
        <taxon>Paludibaculum</taxon>
    </lineage>
</organism>
<proteinExistence type="inferred from homology"/>
<evidence type="ECO:0000256" key="1">
    <source>
        <dbReference type="ARBA" id="ARBA00004496"/>
    </source>
</evidence>
<gene>
    <name evidence="5" type="primary">recX</name>
    <name evidence="7" type="ORF">IRI77_26550</name>
</gene>
<keyword evidence="4 5" id="KW-0963">Cytoplasm</keyword>
<dbReference type="InterPro" id="IPR053924">
    <property type="entry name" value="RecX_HTH_2nd"/>
</dbReference>
<evidence type="ECO:0000256" key="5">
    <source>
        <dbReference type="HAMAP-Rule" id="MF_01114"/>
    </source>
</evidence>
<comment type="subcellular location">
    <subcellularLocation>
        <location evidence="1 5">Cytoplasm</location>
    </subcellularLocation>
</comment>
<dbReference type="GO" id="GO:0006282">
    <property type="term" value="P:regulation of DNA repair"/>
    <property type="evidence" value="ECO:0007669"/>
    <property type="project" value="UniProtKB-UniRule"/>
</dbReference>
<comment type="similarity">
    <text evidence="2 5">Belongs to the RecX family.</text>
</comment>
<dbReference type="EMBL" id="CP063849">
    <property type="protein sequence ID" value="QOY86347.1"/>
    <property type="molecule type" value="Genomic_DNA"/>
</dbReference>
<dbReference type="InterPro" id="IPR003783">
    <property type="entry name" value="Regulatory_RecX"/>
</dbReference>
<dbReference type="RefSeq" id="WP_194448016.1">
    <property type="nucleotide sequence ID" value="NZ_CP063849.1"/>
</dbReference>
<evidence type="ECO:0000256" key="4">
    <source>
        <dbReference type="ARBA" id="ARBA00022490"/>
    </source>
</evidence>
<evidence type="ECO:0000313" key="7">
    <source>
        <dbReference type="EMBL" id="QOY86347.1"/>
    </source>
</evidence>
<dbReference type="Gene3D" id="1.10.10.10">
    <property type="entry name" value="Winged helix-like DNA-binding domain superfamily/Winged helix DNA-binding domain"/>
    <property type="match status" value="2"/>
</dbReference>
<accession>A0A7S7SHW1</accession>
<dbReference type="Pfam" id="PF02631">
    <property type="entry name" value="RecX_HTH2"/>
    <property type="match status" value="1"/>
</dbReference>
<dbReference type="PANTHER" id="PTHR33602">
    <property type="entry name" value="REGULATORY PROTEIN RECX FAMILY PROTEIN"/>
    <property type="match status" value="1"/>
</dbReference>
<evidence type="ECO:0000256" key="2">
    <source>
        <dbReference type="ARBA" id="ARBA00009695"/>
    </source>
</evidence>
<name>A0A7S7SHW1_PALFE</name>
<dbReference type="KEGG" id="pfer:IRI77_26550"/>
<dbReference type="InterPro" id="IPR036388">
    <property type="entry name" value="WH-like_DNA-bd_sf"/>
</dbReference>
<sequence>MPIKQPRKLDADELRHYAMKLLSSRALSIGEFKAKLRLRAADPASIDDIVLQLKEYGALNDQRYAGHFAETRAGSGAVGKQRVLSDLMRKKVAPKVAEKAALEAYAGTDEVVLVEQWLERKYRNQDLGALLQEPAKLASVFRRLRQAGFSTSPSIRVLKRYAAEAEQLEDMAEE</sequence>
<evidence type="ECO:0000313" key="8">
    <source>
        <dbReference type="Proteomes" id="UP000593892"/>
    </source>
</evidence>